<feature type="chain" id="PRO_5016302456" description="Copper uptake system-associated protein" evidence="1">
    <location>
        <begin position="28"/>
        <end position="158"/>
    </location>
</feature>
<proteinExistence type="predicted"/>
<dbReference type="NCBIfam" id="NF033672">
    <property type="entry name" value="mbn_chaper_assoc"/>
    <property type="match status" value="1"/>
</dbReference>
<keyword evidence="1" id="KW-0732">Signal</keyword>
<evidence type="ECO:0008006" key="4">
    <source>
        <dbReference type="Google" id="ProtNLM"/>
    </source>
</evidence>
<accession>A0A328YMI5</accession>
<dbReference type="Proteomes" id="UP000248856">
    <property type="component" value="Unassembled WGS sequence"/>
</dbReference>
<reference evidence="2 3" key="1">
    <citation type="submission" date="2018-06" db="EMBL/GenBank/DDBJ databases">
        <title>Genomic Encyclopedia of Archaeal and Bacterial Type Strains, Phase II (KMG-II): from individual species to whole genera.</title>
        <authorList>
            <person name="Goeker M."/>
        </authorList>
    </citation>
    <scope>NUCLEOTIDE SEQUENCE [LARGE SCALE GENOMIC DNA]</scope>
    <source>
        <strain evidence="2 3">CFPB 3232</strain>
    </source>
</reference>
<evidence type="ECO:0000313" key="2">
    <source>
        <dbReference type="EMBL" id="RAR75291.1"/>
    </source>
</evidence>
<protein>
    <recommendedName>
        <fullName evidence="4">Copper uptake system-associated protein</fullName>
    </recommendedName>
</protein>
<organism evidence="2 3">
    <name type="scientific">Paracidovorax anthurii</name>
    <dbReference type="NCBI Taxonomy" id="78229"/>
    <lineage>
        <taxon>Bacteria</taxon>
        <taxon>Pseudomonadati</taxon>
        <taxon>Pseudomonadota</taxon>
        <taxon>Betaproteobacteria</taxon>
        <taxon>Burkholderiales</taxon>
        <taxon>Comamonadaceae</taxon>
        <taxon>Paracidovorax</taxon>
    </lineage>
</organism>
<evidence type="ECO:0000256" key="1">
    <source>
        <dbReference type="SAM" id="SignalP"/>
    </source>
</evidence>
<sequence>MKHLVHKTILVAGMAWMMAAMPMASHAAETVDQSAIRKTMMSTWDTPDSRLEAGPIVVMADRAIAGWTQGERGGRALLTRNAQGQWHVSACAGDGLRDAKTLEMTGMSASAARELARQLAQAESSIDPRRRALFSTFDGMVRMGPSDHHAPSGHDARH</sequence>
<comment type="caution">
    <text evidence="2">The sequence shown here is derived from an EMBL/GenBank/DDBJ whole genome shotgun (WGS) entry which is preliminary data.</text>
</comment>
<keyword evidence="3" id="KW-1185">Reference proteome</keyword>
<evidence type="ECO:0000313" key="3">
    <source>
        <dbReference type="Proteomes" id="UP000248856"/>
    </source>
</evidence>
<dbReference type="AlphaFoldDB" id="A0A328YMI5"/>
<feature type="signal peptide" evidence="1">
    <location>
        <begin position="1"/>
        <end position="27"/>
    </location>
</feature>
<dbReference type="RefSeq" id="WP_111881669.1">
    <property type="nucleotide sequence ID" value="NZ_CBCSGC010000088.1"/>
</dbReference>
<dbReference type="EMBL" id="QLTA01000062">
    <property type="protein sequence ID" value="RAR75291.1"/>
    <property type="molecule type" value="Genomic_DNA"/>
</dbReference>
<name>A0A328YMI5_9BURK</name>
<gene>
    <name evidence="2" type="ORF">AX018_10624</name>
</gene>
<dbReference type="OrthoDB" id="8536866at2"/>